<dbReference type="Pfam" id="PF14240">
    <property type="entry name" value="YHYH"/>
    <property type="match status" value="1"/>
</dbReference>
<dbReference type="KEGG" id="uam:UABAM_02100"/>
<dbReference type="InterPro" id="IPR025924">
    <property type="entry name" value="YHYH_dom"/>
</dbReference>
<dbReference type="AlphaFoldDB" id="A0A5S9ILP8"/>
<evidence type="ECO:0000256" key="1">
    <source>
        <dbReference type="SAM" id="MobiDB-lite"/>
    </source>
</evidence>
<feature type="compositionally biased region" description="Basic residues" evidence="1">
    <location>
        <begin position="272"/>
        <end position="292"/>
    </location>
</feature>
<dbReference type="OrthoDB" id="9796530at2"/>
<dbReference type="RefSeq" id="WP_151967932.1">
    <property type="nucleotide sequence ID" value="NZ_AP019860.1"/>
</dbReference>
<evidence type="ECO:0000259" key="2">
    <source>
        <dbReference type="Pfam" id="PF14240"/>
    </source>
</evidence>
<dbReference type="Proteomes" id="UP000326354">
    <property type="component" value="Chromosome"/>
</dbReference>
<evidence type="ECO:0000313" key="4">
    <source>
        <dbReference type="Proteomes" id="UP000326354"/>
    </source>
</evidence>
<feature type="domain" description="YHYH" evidence="2">
    <location>
        <begin position="67"/>
        <end position="254"/>
    </location>
</feature>
<accession>A0A5S9ILP8</accession>
<sequence length="431" mass="49905">MSYKITLCIFVSLILQSIPGEELKSFVNIETRRGYRYIFSNGIPSHNYGSFPNRNNPNRISQQRHVYRVSAVPQRADQITPVQHQIFGVAINGVPFDPGTAEFWQRNRQSGWRYEALSGKINLGLDMNNAHVQPNGAYHYHGIPWQWLTSLTKTPAMTLVGYAADGFPIYALYGERNGNIDEMRSSYKIRKGMRRDGPGGYYDGTFVADYEYIAGSGDLDECNGKFGATPEYPNGTYHYYLTKKFPFIPRYFRGTPDFTFNHRQGPGQGREHGRRRQGHRRQGHHGHSPHGGKHYLLSHHFRYCEECHEIIRENNIYIGRPPQWENVPQNILQQMEKHAQQNSTTGSNRFVRDKRFQHKRDFHGPWRSRHGQGPGHGGFHEKYRSIADHFRYCEECHELIRDNNIDLGGPPPNWENVPQNVLQQIAEHAKE</sequence>
<evidence type="ECO:0000313" key="3">
    <source>
        <dbReference type="EMBL" id="BBM83746.1"/>
    </source>
</evidence>
<feature type="region of interest" description="Disordered" evidence="1">
    <location>
        <begin position="260"/>
        <end position="292"/>
    </location>
</feature>
<reference evidence="3 4" key="1">
    <citation type="submission" date="2019-08" db="EMBL/GenBank/DDBJ databases">
        <title>Complete genome sequence of Candidatus Uab amorphum.</title>
        <authorList>
            <person name="Shiratori T."/>
            <person name="Suzuki S."/>
            <person name="Kakizawa Y."/>
            <person name="Ishida K."/>
        </authorList>
    </citation>
    <scope>NUCLEOTIDE SEQUENCE [LARGE SCALE GENOMIC DNA]</scope>
    <source>
        <strain evidence="3 4">SRT547</strain>
    </source>
</reference>
<name>A0A5S9ILP8_UABAM</name>
<gene>
    <name evidence="3" type="ORF">UABAM_02100</name>
</gene>
<keyword evidence="4" id="KW-1185">Reference proteome</keyword>
<organism evidence="3 4">
    <name type="scientific">Uabimicrobium amorphum</name>
    <dbReference type="NCBI Taxonomy" id="2596890"/>
    <lineage>
        <taxon>Bacteria</taxon>
        <taxon>Pseudomonadati</taxon>
        <taxon>Planctomycetota</taxon>
        <taxon>Candidatus Uabimicrobiia</taxon>
        <taxon>Candidatus Uabimicrobiales</taxon>
        <taxon>Candidatus Uabimicrobiaceae</taxon>
        <taxon>Candidatus Uabimicrobium</taxon>
    </lineage>
</organism>
<proteinExistence type="predicted"/>
<protein>
    <recommendedName>
        <fullName evidence="2">YHYH domain-containing protein</fullName>
    </recommendedName>
</protein>
<dbReference type="EMBL" id="AP019860">
    <property type="protein sequence ID" value="BBM83746.1"/>
    <property type="molecule type" value="Genomic_DNA"/>
</dbReference>